<dbReference type="EMBL" id="FUZT01000015">
    <property type="protein sequence ID" value="SKC87007.1"/>
    <property type="molecule type" value="Genomic_DNA"/>
</dbReference>
<evidence type="ECO:0000313" key="2">
    <source>
        <dbReference type="Proteomes" id="UP000190285"/>
    </source>
</evidence>
<dbReference type="OrthoDB" id="5586840at2"/>
<name>A0A1T5MFL3_9FIRM</name>
<accession>A0A1T5MFL3</accession>
<dbReference type="Pfam" id="PF22399">
    <property type="entry name" value="DUF6979"/>
    <property type="match status" value="1"/>
</dbReference>
<evidence type="ECO:0000313" key="1">
    <source>
        <dbReference type="EMBL" id="SKC87007.1"/>
    </source>
</evidence>
<dbReference type="AlphaFoldDB" id="A0A1T5MFL3"/>
<dbReference type="Proteomes" id="UP000190285">
    <property type="component" value="Unassembled WGS sequence"/>
</dbReference>
<organism evidence="1 2">
    <name type="scientific">Maledivibacter halophilus</name>
    <dbReference type="NCBI Taxonomy" id="36842"/>
    <lineage>
        <taxon>Bacteria</taxon>
        <taxon>Bacillati</taxon>
        <taxon>Bacillota</taxon>
        <taxon>Clostridia</taxon>
        <taxon>Peptostreptococcales</taxon>
        <taxon>Caminicellaceae</taxon>
        <taxon>Maledivibacter</taxon>
    </lineage>
</organism>
<keyword evidence="2" id="KW-1185">Reference proteome</keyword>
<sequence length="127" mass="14523">MSKYGIAAVKTVELIRSYNKYSPREAWDIVTTVMFGYKSPSQKKGCPRNAFLGLCEEGIVKGVYPGEYTNSIKNKKYALKALDILKENPELVEDPKRLWWLTMEGKYKSHNGQMDVVIALFNNKLII</sequence>
<protein>
    <submittedName>
        <fullName evidence="1">Uncharacterized protein</fullName>
    </submittedName>
</protein>
<reference evidence="1 2" key="1">
    <citation type="submission" date="2017-02" db="EMBL/GenBank/DDBJ databases">
        <authorList>
            <person name="Peterson S.W."/>
        </authorList>
    </citation>
    <scope>NUCLEOTIDE SEQUENCE [LARGE SCALE GENOMIC DNA]</scope>
    <source>
        <strain evidence="1 2">M1</strain>
    </source>
</reference>
<gene>
    <name evidence="1" type="ORF">SAMN02194393_04616</name>
</gene>
<dbReference type="RefSeq" id="WP_079495031.1">
    <property type="nucleotide sequence ID" value="NZ_FUZT01000015.1"/>
</dbReference>
<dbReference type="InterPro" id="IPR053917">
    <property type="entry name" value="DUF6979"/>
</dbReference>
<proteinExistence type="predicted"/>